<reference evidence="3" key="2">
    <citation type="journal article" date="2008" name="Nucleic Acids Res.">
        <title>The rice annotation project database (RAP-DB): 2008 update.</title>
        <authorList>
            <consortium name="The rice annotation project (RAP)"/>
        </authorList>
    </citation>
    <scope>GENOME REANNOTATION</scope>
    <source>
        <strain evidence="3">cv. Nipponbare</strain>
    </source>
</reference>
<protein>
    <submittedName>
        <fullName evidence="2">Uncharacterized protein</fullName>
    </submittedName>
</protein>
<dbReference type="EMBL" id="AP005148">
    <property type="protein sequence ID" value="BAD10112.1"/>
    <property type="molecule type" value="Genomic_DNA"/>
</dbReference>
<sequence length="86" mass="8668">MVETGEGQRGGLPSPTSPLDQMALRATSLLHGGVTGGVGLGILAAGRARGAEGGGGAEAGGEHTTGDEVIYGHRRDQIKFRGVQEE</sequence>
<name>Q6Z5D5_ORYSJ</name>
<organism evidence="2 3">
    <name type="scientific">Oryza sativa subsp. japonica</name>
    <name type="common">Rice</name>
    <dbReference type="NCBI Taxonomy" id="39947"/>
    <lineage>
        <taxon>Eukaryota</taxon>
        <taxon>Viridiplantae</taxon>
        <taxon>Streptophyta</taxon>
        <taxon>Embryophyta</taxon>
        <taxon>Tracheophyta</taxon>
        <taxon>Spermatophyta</taxon>
        <taxon>Magnoliopsida</taxon>
        <taxon>Liliopsida</taxon>
        <taxon>Poales</taxon>
        <taxon>Poaceae</taxon>
        <taxon>BOP clade</taxon>
        <taxon>Oryzoideae</taxon>
        <taxon>Oryzeae</taxon>
        <taxon>Oryzinae</taxon>
        <taxon>Oryza</taxon>
        <taxon>Oryza sativa</taxon>
    </lineage>
</organism>
<feature type="region of interest" description="Disordered" evidence="1">
    <location>
        <begin position="1"/>
        <end position="20"/>
    </location>
</feature>
<accession>Q6Z5D5</accession>
<proteinExistence type="predicted"/>
<dbReference type="AlphaFoldDB" id="Q6Z5D5"/>
<evidence type="ECO:0000256" key="1">
    <source>
        <dbReference type="SAM" id="MobiDB-lite"/>
    </source>
</evidence>
<feature type="compositionally biased region" description="Basic and acidic residues" evidence="1">
    <location>
        <begin position="60"/>
        <end position="86"/>
    </location>
</feature>
<dbReference type="Proteomes" id="UP000000763">
    <property type="component" value="Chromosome 8"/>
</dbReference>
<evidence type="ECO:0000313" key="2">
    <source>
        <dbReference type="EMBL" id="BAD10112.1"/>
    </source>
</evidence>
<gene>
    <name evidence="2" type="primary">B1142B04.15</name>
</gene>
<evidence type="ECO:0000313" key="3">
    <source>
        <dbReference type="Proteomes" id="UP000000763"/>
    </source>
</evidence>
<feature type="region of interest" description="Disordered" evidence="1">
    <location>
        <begin position="48"/>
        <end position="86"/>
    </location>
</feature>
<reference evidence="3" key="1">
    <citation type="journal article" date="2005" name="Nature">
        <title>The map-based sequence of the rice genome.</title>
        <authorList>
            <consortium name="International rice genome sequencing project (IRGSP)"/>
            <person name="Matsumoto T."/>
            <person name="Wu J."/>
            <person name="Kanamori H."/>
            <person name="Katayose Y."/>
            <person name="Fujisawa M."/>
            <person name="Namiki N."/>
            <person name="Mizuno H."/>
            <person name="Yamamoto K."/>
            <person name="Antonio B.A."/>
            <person name="Baba T."/>
            <person name="Sakata K."/>
            <person name="Nagamura Y."/>
            <person name="Aoki H."/>
            <person name="Arikawa K."/>
            <person name="Arita K."/>
            <person name="Bito T."/>
            <person name="Chiden Y."/>
            <person name="Fujitsuka N."/>
            <person name="Fukunaka R."/>
            <person name="Hamada M."/>
            <person name="Harada C."/>
            <person name="Hayashi A."/>
            <person name="Hijishita S."/>
            <person name="Honda M."/>
            <person name="Hosokawa S."/>
            <person name="Ichikawa Y."/>
            <person name="Idonuma A."/>
            <person name="Iijima M."/>
            <person name="Ikeda M."/>
            <person name="Ikeno M."/>
            <person name="Ito K."/>
            <person name="Ito S."/>
            <person name="Ito T."/>
            <person name="Ito Y."/>
            <person name="Ito Y."/>
            <person name="Iwabuchi A."/>
            <person name="Kamiya K."/>
            <person name="Karasawa W."/>
            <person name="Kurita K."/>
            <person name="Katagiri S."/>
            <person name="Kikuta A."/>
            <person name="Kobayashi H."/>
            <person name="Kobayashi N."/>
            <person name="Machita K."/>
            <person name="Maehara T."/>
            <person name="Masukawa M."/>
            <person name="Mizubayashi T."/>
            <person name="Mukai Y."/>
            <person name="Nagasaki H."/>
            <person name="Nagata Y."/>
            <person name="Naito S."/>
            <person name="Nakashima M."/>
            <person name="Nakama Y."/>
            <person name="Nakamichi Y."/>
            <person name="Nakamura M."/>
            <person name="Meguro A."/>
            <person name="Negishi M."/>
            <person name="Ohta I."/>
            <person name="Ohta T."/>
            <person name="Okamoto M."/>
            <person name="Ono N."/>
            <person name="Saji S."/>
            <person name="Sakaguchi M."/>
            <person name="Sakai K."/>
            <person name="Shibata M."/>
            <person name="Shimokawa T."/>
            <person name="Song J."/>
            <person name="Takazaki Y."/>
            <person name="Terasawa K."/>
            <person name="Tsugane M."/>
            <person name="Tsuji K."/>
            <person name="Ueda S."/>
            <person name="Waki K."/>
            <person name="Yamagata H."/>
            <person name="Yamamoto M."/>
            <person name="Yamamoto S."/>
            <person name="Yamane H."/>
            <person name="Yoshiki S."/>
            <person name="Yoshihara R."/>
            <person name="Yukawa K."/>
            <person name="Zhong H."/>
            <person name="Yano M."/>
            <person name="Yuan Q."/>
            <person name="Ouyang S."/>
            <person name="Liu J."/>
            <person name="Jones K.M."/>
            <person name="Gansberger K."/>
            <person name="Moffat K."/>
            <person name="Hill J."/>
            <person name="Bera J."/>
            <person name="Fadrosh D."/>
            <person name="Jin S."/>
            <person name="Johri S."/>
            <person name="Kim M."/>
            <person name="Overton L."/>
            <person name="Reardon M."/>
            <person name="Tsitrin T."/>
            <person name="Vuong H."/>
            <person name="Weaver B."/>
            <person name="Ciecko A."/>
            <person name="Tallon L."/>
            <person name="Jackson J."/>
            <person name="Pai G."/>
            <person name="Aken S.V."/>
            <person name="Utterback T."/>
            <person name="Reidmuller S."/>
            <person name="Feldblyum T."/>
            <person name="Hsiao J."/>
            <person name="Zismann V."/>
            <person name="Iobst S."/>
            <person name="de Vazeille A.R."/>
            <person name="Buell C.R."/>
            <person name="Ying K."/>
            <person name="Li Y."/>
            <person name="Lu T."/>
            <person name="Huang Y."/>
            <person name="Zhao Q."/>
            <person name="Feng Q."/>
            <person name="Zhang L."/>
            <person name="Zhu J."/>
            <person name="Weng Q."/>
            <person name="Mu J."/>
            <person name="Lu Y."/>
            <person name="Fan D."/>
            <person name="Liu Y."/>
            <person name="Guan J."/>
            <person name="Zhang Y."/>
            <person name="Yu S."/>
            <person name="Liu X."/>
            <person name="Zhang Y."/>
            <person name="Hong G."/>
            <person name="Han B."/>
            <person name="Choisne N."/>
            <person name="Demange N."/>
            <person name="Orjeda G."/>
            <person name="Samain S."/>
            <person name="Cattolico L."/>
            <person name="Pelletier E."/>
            <person name="Couloux A."/>
            <person name="Segurens B."/>
            <person name="Wincker P."/>
            <person name="D'Hont A."/>
            <person name="Scarpelli C."/>
            <person name="Weissenbach J."/>
            <person name="Salanoubat M."/>
            <person name="Quetier F."/>
            <person name="Yu Y."/>
            <person name="Kim H.R."/>
            <person name="Rambo T."/>
            <person name="Currie J."/>
            <person name="Collura K."/>
            <person name="Luo M."/>
            <person name="Yang T."/>
            <person name="Ammiraju J.S.S."/>
            <person name="Engler F."/>
            <person name="Soderlund C."/>
            <person name="Wing R.A."/>
            <person name="Palmer L.E."/>
            <person name="de la Bastide M."/>
            <person name="Spiegel L."/>
            <person name="Nascimento L."/>
            <person name="Zutavern T."/>
            <person name="O'Shaughnessy A."/>
            <person name="Dike S."/>
            <person name="Dedhia N."/>
            <person name="Preston R."/>
            <person name="Balija V."/>
            <person name="McCombie W.R."/>
            <person name="Chow T."/>
            <person name="Chen H."/>
            <person name="Chung M."/>
            <person name="Chen C."/>
            <person name="Shaw J."/>
            <person name="Wu H."/>
            <person name="Hsiao K."/>
            <person name="Chao Y."/>
            <person name="Chu M."/>
            <person name="Cheng C."/>
            <person name="Hour A."/>
            <person name="Lee P."/>
            <person name="Lin S."/>
            <person name="Lin Y."/>
            <person name="Liou J."/>
            <person name="Liu S."/>
            <person name="Hsing Y."/>
            <person name="Raghuvanshi S."/>
            <person name="Mohanty A."/>
            <person name="Bharti A.K."/>
            <person name="Gaur A."/>
            <person name="Gupta V."/>
            <person name="Kumar D."/>
            <person name="Ravi V."/>
            <person name="Vij S."/>
            <person name="Kapur A."/>
            <person name="Khurana P."/>
            <person name="Khurana P."/>
            <person name="Khurana J.P."/>
            <person name="Tyagi A.K."/>
            <person name="Gaikwad K."/>
            <person name="Singh A."/>
            <person name="Dalal V."/>
            <person name="Srivastava S."/>
            <person name="Dixit A."/>
            <person name="Pal A.K."/>
            <person name="Ghazi I.A."/>
            <person name="Yadav M."/>
            <person name="Pandit A."/>
            <person name="Bhargava A."/>
            <person name="Sureshbabu K."/>
            <person name="Batra K."/>
            <person name="Sharma T.R."/>
            <person name="Mohapatra T."/>
            <person name="Singh N.K."/>
            <person name="Messing J."/>
            <person name="Nelson A.B."/>
            <person name="Fuks G."/>
            <person name="Kavchok S."/>
            <person name="Keizer G."/>
            <person name="Linton E."/>
            <person name="Llaca V."/>
            <person name="Song R."/>
            <person name="Tanyolac B."/>
            <person name="Young S."/>
            <person name="Ho-Il K."/>
            <person name="Hahn J.H."/>
            <person name="Sangsakoo G."/>
            <person name="Vanavichit A."/>
            <person name="de Mattos Luiz.A.T."/>
            <person name="Zimmer P.D."/>
            <person name="Malone G."/>
            <person name="Dellagostin O."/>
            <person name="de Oliveira A.C."/>
            <person name="Bevan M."/>
            <person name="Bancroft I."/>
            <person name="Minx P."/>
            <person name="Cordum H."/>
            <person name="Wilson R."/>
            <person name="Cheng Z."/>
            <person name="Jin W."/>
            <person name="Jiang J."/>
            <person name="Leong S.A."/>
            <person name="Iwama H."/>
            <person name="Gojobori T."/>
            <person name="Itoh T."/>
            <person name="Niimura Y."/>
            <person name="Fujii Y."/>
            <person name="Habara T."/>
            <person name="Sakai H."/>
            <person name="Sato Y."/>
            <person name="Wilson G."/>
            <person name="Kumar K."/>
            <person name="McCouch S."/>
            <person name="Juretic N."/>
            <person name="Hoen D."/>
            <person name="Wright S."/>
            <person name="Bruskiewich R."/>
            <person name="Bureau T."/>
            <person name="Miyao A."/>
            <person name="Hirochika H."/>
            <person name="Nishikawa T."/>
            <person name="Kadowaki K."/>
            <person name="Sugiura M."/>
            <person name="Burr B."/>
            <person name="Sasaki T."/>
        </authorList>
    </citation>
    <scope>NUCLEOTIDE SEQUENCE [LARGE SCALE GENOMIC DNA]</scope>
    <source>
        <strain evidence="3">cv. Nipponbare</strain>
    </source>
</reference>